<dbReference type="PRINTS" id="PR00105">
    <property type="entry name" value="C5METTRFRASE"/>
</dbReference>
<evidence type="ECO:0000256" key="1">
    <source>
        <dbReference type="ARBA" id="ARBA00022603"/>
    </source>
</evidence>
<comment type="similarity">
    <text evidence="6 7">Belongs to the class I-like SAM-binding methyltransferase superfamily. C5-methyltransferase family.</text>
</comment>
<dbReference type="GO" id="GO:0003886">
    <property type="term" value="F:DNA (cytosine-5-)-methyltransferase activity"/>
    <property type="evidence" value="ECO:0007669"/>
    <property type="project" value="UniProtKB-EC"/>
</dbReference>
<dbReference type="Pfam" id="PF00145">
    <property type="entry name" value="DNA_methylase"/>
    <property type="match status" value="1"/>
</dbReference>
<dbReference type="GO" id="GO:0032259">
    <property type="term" value="P:methylation"/>
    <property type="evidence" value="ECO:0007669"/>
    <property type="project" value="UniProtKB-KW"/>
</dbReference>
<evidence type="ECO:0000256" key="4">
    <source>
        <dbReference type="ARBA" id="ARBA00022747"/>
    </source>
</evidence>
<dbReference type="PANTHER" id="PTHR10629:SF52">
    <property type="entry name" value="DNA (CYTOSINE-5)-METHYLTRANSFERASE 1"/>
    <property type="match status" value="1"/>
</dbReference>
<dbReference type="CDD" id="cd00315">
    <property type="entry name" value="Cyt_C5_DNA_methylase"/>
    <property type="match status" value="1"/>
</dbReference>
<organism evidence="9 10">
    <name type="scientific">Dyadobacter pollutisoli</name>
    <dbReference type="NCBI Taxonomy" id="2910158"/>
    <lineage>
        <taxon>Bacteria</taxon>
        <taxon>Pseudomonadati</taxon>
        <taxon>Bacteroidota</taxon>
        <taxon>Cytophagia</taxon>
        <taxon>Cytophagales</taxon>
        <taxon>Spirosomataceae</taxon>
        <taxon>Dyadobacter</taxon>
    </lineage>
</organism>
<proteinExistence type="inferred from homology"/>
<reference evidence="9" key="1">
    <citation type="submission" date="2022-11" db="EMBL/GenBank/DDBJ databases">
        <title>Dyadobacter pollutisoli sp. nov., isolated from plastic dumped soil.</title>
        <authorList>
            <person name="Kim J.M."/>
            <person name="Kim K.R."/>
            <person name="Lee J.K."/>
            <person name="Hao L."/>
            <person name="Jeon C.O."/>
        </authorList>
    </citation>
    <scope>NUCLEOTIDE SEQUENCE</scope>
    <source>
        <strain evidence="9">U1</strain>
    </source>
</reference>
<dbReference type="SUPFAM" id="SSF53335">
    <property type="entry name" value="S-adenosyl-L-methionine-dependent methyltransferases"/>
    <property type="match status" value="1"/>
</dbReference>
<evidence type="ECO:0000313" key="9">
    <source>
        <dbReference type="EMBL" id="WAC11766.1"/>
    </source>
</evidence>
<dbReference type="InterPro" id="IPR031303">
    <property type="entry name" value="C5_meth_CS"/>
</dbReference>
<dbReference type="Proteomes" id="UP001164653">
    <property type="component" value="Chromosome"/>
</dbReference>
<dbReference type="NCBIfam" id="TIGR00675">
    <property type="entry name" value="dcm"/>
    <property type="match status" value="1"/>
</dbReference>
<dbReference type="AlphaFoldDB" id="A0A9E8NB38"/>
<accession>A0A9E8NB38</accession>
<feature type="active site" evidence="6">
    <location>
        <position position="83"/>
    </location>
</feature>
<dbReference type="GO" id="GO:0044027">
    <property type="term" value="P:negative regulation of gene expression via chromosomal CpG island methylation"/>
    <property type="evidence" value="ECO:0007669"/>
    <property type="project" value="TreeGrafter"/>
</dbReference>
<dbReference type="InterPro" id="IPR001525">
    <property type="entry name" value="C5_MeTfrase"/>
</dbReference>
<keyword evidence="2 6" id="KW-0808">Transferase</keyword>
<comment type="catalytic activity">
    <reaction evidence="5 8">
        <text>a 2'-deoxycytidine in DNA + S-adenosyl-L-methionine = a 5-methyl-2'-deoxycytidine in DNA + S-adenosyl-L-homocysteine + H(+)</text>
        <dbReference type="Rhea" id="RHEA:13681"/>
        <dbReference type="Rhea" id="RHEA-COMP:11369"/>
        <dbReference type="Rhea" id="RHEA-COMP:11370"/>
        <dbReference type="ChEBI" id="CHEBI:15378"/>
        <dbReference type="ChEBI" id="CHEBI:57856"/>
        <dbReference type="ChEBI" id="CHEBI:59789"/>
        <dbReference type="ChEBI" id="CHEBI:85452"/>
        <dbReference type="ChEBI" id="CHEBI:85454"/>
        <dbReference type="EC" id="2.1.1.37"/>
    </reaction>
</comment>
<dbReference type="Gene3D" id="3.40.50.150">
    <property type="entry name" value="Vaccinia Virus protein VP39"/>
    <property type="match status" value="2"/>
</dbReference>
<dbReference type="REBASE" id="681103">
    <property type="entry name" value="M.DspU1ORF29035P"/>
</dbReference>
<dbReference type="PANTHER" id="PTHR10629">
    <property type="entry name" value="CYTOSINE-SPECIFIC METHYLTRANSFERASE"/>
    <property type="match status" value="1"/>
</dbReference>
<name>A0A9E8NB38_9BACT</name>
<dbReference type="PROSITE" id="PS00095">
    <property type="entry name" value="C5_MTASE_2"/>
    <property type="match status" value="1"/>
</dbReference>
<protein>
    <recommendedName>
        <fullName evidence="8">Cytosine-specific methyltransferase</fullName>
        <ecNumber evidence="8">2.1.1.37</ecNumber>
    </recommendedName>
</protein>
<dbReference type="GO" id="GO:0003677">
    <property type="term" value="F:DNA binding"/>
    <property type="evidence" value="ECO:0007669"/>
    <property type="project" value="TreeGrafter"/>
</dbReference>
<evidence type="ECO:0000256" key="8">
    <source>
        <dbReference type="RuleBase" id="RU000417"/>
    </source>
</evidence>
<dbReference type="KEGG" id="dpf:ON006_29035"/>
<dbReference type="PROSITE" id="PS00094">
    <property type="entry name" value="C5_MTASE_1"/>
    <property type="match status" value="1"/>
</dbReference>
<dbReference type="GO" id="GO:0009307">
    <property type="term" value="P:DNA restriction-modification system"/>
    <property type="evidence" value="ECO:0007669"/>
    <property type="project" value="UniProtKB-KW"/>
</dbReference>
<dbReference type="EMBL" id="CP112998">
    <property type="protein sequence ID" value="WAC11766.1"/>
    <property type="molecule type" value="Genomic_DNA"/>
</dbReference>
<evidence type="ECO:0000256" key="5">
    <source>
        <dbReference type="ARBA" id="ARBA00047422"/>
    </source>
</evidence>
<evidence type="ECO:0000256" key="2">
    <source>
        <dbReference type="ARBA" id="ARBA00022679"/>
    </source>
</evidence>
<sequence>MSIVKANHSVSFTSIEICAGAGGQAIGLEQAGFEHLALVEIEPLACETLNLNRADWNVINTDVKNFSAAEFGSVDLFAGGVPCPPFSIAGKQLGHLDERDLFPEAIRLVRECNPKAVMLENVRGILSSKFLDYRRRILQEFYKMGYQCDWRIVNASDYGVSQSRSRAILVALKKEYFEYFQWPKRHENSPLSVGELLYEEMASRGWENVNNWKIKADKIAPTLVGGSKKHGGADLGPTRAKQSWAELGVNGKGLADHPPMNGSSELPKLTLKMAALIQGFPKDWEFAGKKTPAYRQVGNAFPPPVAKAMGLSIKNALKKYEHESSERKRLTSQIA</sequence>
<evidence type="ECO:0000256" key="6">
    <source>
        <dbReference type="PROSITE-ProRule" id="PRU01016"/>
    </source>
</evidence>
<keyword evidence="1 6" id="KW-0489">Methyltransferase</keyword>
<dbReference type="EC" id="2.1.1.37" evidence="8"/>
<gene>
    <name evidence="9" type="ORF">ON006_29035</name>
</gene>
<dbReference type="InterPro" id="IPR029063">
    <property type="entry name" value="SAM-dependent_MTases_sf"/>
</dbReference>
<dbReference type="InterPro" id="IPR050390">
    <property type="entry name" value="C5-Methyltransferase"/>
</dbReference>
<dbReference type="RefSeq" id="WP_244821679.1">
    <property type="nucleotide sequence ID" value="NZ_CP112998.1"/>
</dbReference>
<evidence type="ECO:0000313" key="10">
    <source>
        <dbReference type="Proteomes" id="UP001164653"/>
    </source>
</evidence>
<evidence type="ECO:0000256" key="7">
    <source>
        <dbReference type="RuleBase" id="RU000416"/>
    </source>
</evidence>
<keyword evidence="3 6" id="KW-0949">S-adenosyl-L-methionine</keyword>
<evidence type="ECO:0000256" key="3">
    <source>
        <dbReference type="ARBA" id="ARBA00022691"/>
    </source>
</evidence>
<dbReference type="InterPro" id="IPR018117">
    <property type="entry name" value="C5_DNA_meth_AS"/>
</dbReference>
<keyword evidence="10" id="KW-1185">Reference proteome</keyword>
<dbReference type="PROSITE" id="PS51679">
    <property type="entry name" value="SAM_MT_C5"/>
    <property type="match status" value="1"/>
</dbReference>
<keyword evidence="4" id="KW-0680">Restriction system</keyword>